<organism evidence="7">
    <name type="scientific">candidate division WOR-3 bacterium</name>
    <dbReference type="NCBI Taxonomy" id="2052148"/>
    <lineage>
        <taxon>Bacteria</taxon>
        <taxon>Bacteria division WOR-3</taxon>
    </lineage>
</organism>
<comment type="caution">
    <text evidence="7">The sequence shown here is derived from an EMBL/GenBank/DDBJ whole genome shotgun (WGS) entry which is preliminary data.</text>
</comment>
<feature type="transmembrane region" description="Helical" evidence="6">
    <location>
        <begin position="347"/>
        <end position="368"/>
    </location>
</feature>
<evidence type="ECO:0000256" key="5">
    <source>
        <dbReference type="ARBA" id="ARBA00023136"/>
    </source>
</evidence>
<protein>
    <recommendedName>
        <fullName evidence="8">Na/Pi cotransporter family protein</fullName>
    </recommendedName>
</protein>
<evidence type="ECO:0000256" key="6">
    <source>
        <dbReference type="SAM" id="Phobius"/>
    </source>
</evidence>
<proteinExistence type="predicted"/>
<evidence type="ECO:0000256" key="4">
    <source>
        <dbReference type="ARBA" id="ARBA00022989"/>
    </source>
</evidence>
<dbReference type="Pfam" id="PF02690">
    <property type="entry name" value="Na_Pi_cotrans"/>
    <property type="match status" value="2"/>
</dbReference>
<name>A0A7C0ZI65_UNCW3</name>
<accession>A0A7C0ZI65</accession>
<evidence type="ECO:0000256" key="2">
    <source>
        <dbReference type="ARBA" id="ARBA00022475"/>
    </source>
</evidence>
<feature type="transmembrane region" description="Helical" evidence="6">
    <location>
        <begin position="47"/>
        <end position="68"/>
    </location>
</feature>
<reference evidence="7" key="1">
    <citation type="journal article" date="2020" name="mSystems">
        <title>Genome- and Community-Level Interaction Insights into Carbon Utilization and Element Cycling Functions of Hydrothermarchaeota in Hydrothermal Sediment.</title>
        <authorList>
            <person name="Zhou Z."/>
            <person name="Liu Y."/>
            <person name="Xu W."/>
            <person name="Pan J."/>
            <person name="Luo Z.H."/>
            <person name="Li M."/>
        </authorList>
    </citation>
    <scope>NUCLEOTIDE SEQUENCE [LARGE SCALE GENOMIC DNA]</scope>
    <source>
        <strain evidence="7">HyVt-102</strain>
    </source>
</reference>
<feature type="transmembrane region" description="Helical" evidence="6">
    <location>
        <begin position="260"/>
        <end position="276"/>
    </location>
</feature>
<dbReference type="GO" id="GO:0044341">
    <property type="term" value="P:sodium-dependent phosphate transport"/>
    <property type="evidence" value="ECO:0007669"/>
    <property type="project" value="InterPro"/>
</dbReference>
<feature type="transmembrane region" description="Helical" evidence="6">
    <location>
        <begin position="75"/>
        <end position="92"/>
    </location>
</feature>
<comment type="subcellular location">
    <subcellularLocation>
        <location evidence="1">Cell membrane</location>
        <topology evidence="1">Multi-pass membrane protein</topology>
    </subcellularLocation>
</comment>
<dbReference type="GO" id="GO:0005886">
    <property type="term" value="C:plasma membrane"/>
    <property type="evidence" value="ECO:0007669"/>
    <property type="project" value="UniProtKB-SubCell"/>
</dbReference>
<dbReference type="NCBIfam" id="NF037997">
    <property type="entry name" value="Na_Pi_symport"/>
    <property type="match status" value="2"/>
</dbReference>
<feature type="transmembrane region" description="Helical" evidence="6">
    <location>
        <begin position="233"/>
        <end position="254"/>
    </location>
</feature>
<dbReference type="GO" id="GO:0005436">
    <property type="term" value="F:sodium:phosphate symporter activity"/>
    <property type="evidence" value="ECO:0007669"/>
    <property type="project" value="InterPro"/>
</dbReference>
<dbReference type="InterPro" id="IPR003841">
    <property type="entry name" value="Na/Pi_transpt"/>
</dbReference>
<feature type="transmembrane region" description="Helical" evidence="6">
    <location>
        <begin position="198"/>
        <end position="221"/>
    </location>
</feature>
<evidence type="ECO:0008006" key="8">
    <source>
        <dbReference type="Google" id="ProtNLM"/>
    </source>
</evidence>
<evidence type="ECO:0000256" key="1">
    <source>
        <dbReference type="ARBA" id="ARBA00004651"/>
    </source>
</evidence>
<dbReference type="Proteomes" id="UP000885847">
    <property type="component" value="Unassembled WGS sequence"/>
</dbReference>
<feature type="transmembrane region" description="Helical" evidence="6">
    <location>
        <begin position="21"/>
        <end position="41"/>
    </location>
</feature>
<feature type="transmembrane region" description="Helical" evidence="6">
    <location>
        <begin position="314"/>
        <end position="335"/>
    </location>
</feature>
<dbReference type="PANTHER" id="PTHR10010">
    <property type="entry name" value="SOLUTE CARRIER FAMILY 34 SODIUM PHOSPHATE , MEMBER 2-RELATED"/>
    <property type="match status" value="1"/>
</dbReference>
<feature type="transmembrane region" description="Helical" evidence="6">
    <location>
        <begin position="98"/>
        <end position="117"/>
    </location>
</feature>
<gene>
    <name evidence="7" type="ORF">ENF18_06925</name>
</gene>
<dbReference type="PANTHER" id="PTHR10010:SF46">
    <property type="entry name" value="SODIUM-DEPENDENT PHOSPHATE TRANSPORT PROTEIN 2B"/>
    <property type="match status" value="1"/>
</dbReference>
<keyword evidence="5 6" id="KW-0472">Membrane</keyword>
<sequence length="370" mass="40666">MKELFIRRKKKRTQKALLKTFLAFFYVYGFLVGIKLLGTSLKGFGTGFAHTLISTTSNPFVGLIIGILTTATIQSSSATTSLVVGFVASGALHVRNAIPIIMGANIGTSVTNLIVSFTHITRRDEFKKAFPAAAVHDIFNLLSVLVYFPLEMKFHLIEKFSHMLAKAFQHAGGFKFTSPLKIIVKPVVHLLVNLFRHNYIICFIVAFGLVILFLVLLVRLLRGASSGKLEILIDRYLFSSAIASGVLGFALTVFVQSSSVTTSLIVPLVGAGLLTVEKIFPYTLGANVGTTFTAILASLVTGSIYSIQAAFAHLSFNILGIILWYPLRIVPIWLAKQLGNVAARKRYVAVLYVLFVFFIIPLTLVFIMRR</sequence>
<evidence type="ECO:0000256" key="3">
    <source>
        <dbReference type="ARBA" id="ARBA00022692"/>
    </source>
</evidence>
<evidence type="ECO:0000313" key="7">
    <source>
        <dbReference type="EMBL" id="HDI83503.1"/>
    </source>
</evidence>
<keyword evidence="2" id="KW-1003">Cell membrane</keyword>
<keyword evidence="3 6" id="KW-0812">Transmembrane</keyword>
<dbReference type="EMBL" id="DQWE01000329">
    <property type="protein sequence ID" value="HDI83503.1"/>
    <property type="molecule type" value="Genomic_DNA"/>
</dbReference>
<dbReference type="AlphaFoldDB" id="A0A7C0ZI65"/>
<keyword evidence="4 6" id="KW-1133">Transmembrane helix</keyword>